<sequence length="56" mass="6152">MKELVLFIPVELMKEMVEAVFAAIGTIPACNESFHSRFAEFFVLVENGPVGSSYGV</sequence>
<organism evidence="1">
    <name type="scientific">marine sediment metagenome</name>
    <dbReference type="NCBI Taxonomy" id="412755"/>
    <lineage>
        <taxon>unclassified sequences</taxon>
        <taxon>metagenomes</taxon>
        <taxon>ecological metagenomes</taxon>
    </lineage>
</organism>
<reference evidence="1" key="1">
    <citation type="journal article" date="2014" name="Front. Microbiol.">
        <title>High frequency of phylogenetically diverse reductive dehalogenase-homologous genes in deep subseafloor sedimentary metagenomes.</title>
        <authorList>
            <person name="Kawai M."/>
            <person name="Futagami T."/>
            <person name="Toyoda A."/>
            <person name="Takaki Y."/>
            <person name="Nishi S."/>
            <person name="Hori S."/>
            <person name="Arai W."/>
            <person name="Tsubouchi T."/>
            <person name="Morono Y."/>
            <person name="Uchiyama I."/>
            <person name="Ito T."/>
            <person name="Fujiyama A."/>
            <person name="Inagaki F."/>
            <person name="Takami H."/>
        </authorList>
    </citation>
    <scope>NUCLEOTIDE SEQUENCE</scope>
    <source>
        <strain evidence="1">Expedition CK06-06</strain>
    </source>
</reference>
<feature type="non-terminal residue" evidence="1">
    <location>
        <position position="56"/>
    </location>
</feature>
<proteinExistence type="predicted"/>
<accession>X1NNZ0</accession>
<comment type="caution">
    <text evidence="1">The sequence shown here is derived from an EMBL/GenBank/DDBJ whole genome shotgun (WGS) entry which is preliminary data.</text>
</comment>
<name>X1NNZ0_9ZZZZ</name>
<dbReference type="AlphaFoldDB" id="X1NNZ0"/>
<protein>
    <submittedName>
        <fullName evidence="1">Uncharacterized protein</fullName>
    </submittedName>
</protein>
<gene>
    <name evidence="1" type="ORF">S06H3_45291</name>
</gene>
<dbReference type="EMBL" id="BARV01028259">
    <property type="protein sequence ID" value="GAI45747.1"/>
    <property type="molecule type" value="Genomic_DNA"/>
</dbReference>
<evidence type="ECO:0000313" key="1">
    <source>
        <dbReference type="EMBL" id="GAI45747.1"/>
    </source>
</evidence>